<proteinExistence type="predicted"/>
<dbReference type="EMBL" id="CAUJNA010000421">
    <property type="protein sequence ID" value="CAJ1376799.1"/>
    <property type="molecule type" value="Genomic_DNA"/>
</dbReference>
<gene>
    <name evidence="1" type="ORF">EVOR1521_LOCUS5765</name>
</gene>
<name>A0AA36MLC5_9DINO</name>
<dbReference type="AlphaFoldDB" id="A0AA36MLC5"/>
<dbReference type="Proteomes" id="UP001178507">
    <property type="component" value="Unassembled WGS sequence"/>
</dbReference>
<keyword evidence="2" id="KW-1185">Reference proteome</keyword>
<organism evidence="1 2">
    <name type="scientific">Effrenium voratum</name>
    <dbReference type="NCBI Taxonomy" id="2562239"/>
    <lineage>
        <taxon>Eukaryota</taxon>
        <taxon>Sar</taxon>
        <taxon>Alveolata</taxon>
        <taxon>Dinophyceae</taxon>
        <taxon>Suessiales</taxon>
        <taxon>Symbiodiniaceae</taxon>
        <taxon>Effrenium</taxon>
    </lineage>
</organism>
<sequence length="218" mass="24299">MAPREAPRPAPCESCALPQISRSLSQFCRAGPSASAAPAARGEWVGGAQRWRFRRQDAPCRSERSESPTTCSRAMHPVTAQRWDLKARSASDSELKRLGYHPGLPRARGGPNAQSRFKDLVPEDLRANSDCFDPPPQMRALAADREHRRKVKLQTLDRIRVLRYEEPSAGRLVVQRWRPGYVDLKVSLPKEPASPNGSWQGGLRNTVCDNLVTFSGVF</sequence>
<reference evidence="1" key="1">
    <citation type="submission" date="2023-08" db="EMBL/GenBank/DDBJ databases">
        <authorList>
            <person name="Chen Y."/>
            <person name="Shah S."/>
            <person name="Dougan E. K."/>
            <person name="Thang M."/>
            <person name="Chan C."/>
        </authorList>
    </citation>
    <scope>NUCLEOTIDE SEQUENCE</scope>
</reference>
<evidence type="ECO:0000313" key="2">
    <source>
        <dbReference type="Proteomes" id="UP001178507"/>
    </source>
</evidence>
<evidence type="ECO:0000313" key="1">
    <source>
        <dbReference type="EMBL" id="CAJ1376799.1"/>
    </source>
</evidence>
<accession>A0AA36MLC5</accession>
<comment type="caution">
    <text evidence="1">The sequence shown here is derived from an EMBL/GenBank/DDBJ whole genome shotgun (WGS) entry which is preliminary data.</text>
</comment>
<protein>
    <submittedName>
        <fullName evidence="1">Uncharacterized protein</fullName>
    </submittedName>
</protein>